<protein>
    <submittedName>
        <fullName evidence="1">Putative ovule protein</fullName>
    </submittedName>
</protein>
<evidence type="ECO:0000313" key="1">
    <source>
        <dbReference type="EMBL" id="JAP07519.1"/>
    </source>
</evidence>
<accession>A0A0V0GHA1</accession>
<sequence>MATLILRGWIFRQSSSKSIEKGHLQIRVFFSVARTLQKCRQVRVGSFQNCAFLEDRTWARQHF</sequence>
<dbReference type="AlphaFoldDB" id="A0A0V0GHA1"/>
<organism evidence="1">
    <name type="scientific">Solanum chacoense</name>
    <name type="common">Chaco potato</name>
    <dbReference type="NCBI Taxonomy" id="4108"/>
    <lineage>
        <taxon>Eukaryota</taxon>
        <taxon>Viridiplantae</taxon>
        <taxon>Streptophyta</taxon>
        <taxon>Embryophyta</taxon>
        <taxon>Tracheophyta</taxon>
        <taxon>Spermatophyta</taxon>
        <taxon>Magnoliopsida</taxon>
        <taxon>eudicotyledons</taxon>
        <taxon>Gunneridae</taxon>
        <taxon>Pentapetalae</taxon>
        <taxon>asterids</taxon>
        <taxon>lamiids</taxon>
        <taxon>Solanales</taxon>
        <taxon>Solanaceae</taxon>
        <taxon>Solanoideae</taxon>
        <taxon>Solaneae</taxon>
        <taxon>Solanum</taxon>
    </lineage>
</organism>
<proteinExistence type="predicted"/>
<dbReference type="EMBL" id="GEDG01038574">
    <property type="protein sequence ID" value="JAP07519.1"/>
    <property type="molecule type" value="Transcribed_RNA"/>
</dbReference>
<name>A0A0V0GHA1_SOLCH</name>
<reference evidence="1" key="1">
    <citation type="submission" date="2015-12" db="EMBL/GenBank/DDBJ databases">
        <title>Gene expression during late stages of embryo sac development: a critical building block for successful pollen-pistil interactions.</title>
        <authorList>
            <person name="Liu Y."/>
            <person name="Joly V."/>
            <person name="Sabar M."/>
            <person name="Matton D.P."/>
        </authorList>
    </citation>
    <scope>NUCLEOTIDE SEQUENCE</scope>
</reference>